<dbReference type="GO" id="GO:0016887">
    <property type="term" value="F:ATP hydrolysis activity"/>
    <property type="evidence" value="ECO:0007669"/>
    <property type="project" value="InterPro"/>
</dbReference>
<evidence type="ECO:0000256" key="2">
    <source>
        <dbReference type="ARBA" id="ARBA00022741"/>
    </source>
</evidence>
<accession>A0AAN5AQ44</accession>
<dbReference type="GO" id="GO:0005524">
    <property type="term" value="F:ATP binding"/>
    <property type="evidence" value="ECO:0007669"/>
    <property type="project" value="UniProtKB-KW"/>
</dbReference>
<feature type="domain" description="AAA+ ATPase" evidence="4">
    <location>
        <begin position="230"/>
        <end position="362"/>
    </location>
</feature>
<evidence type="ECO:0000313" key="6">
    <source>
        <dbReference type="Proteomes" id="UP001310022"/>
    </source>
</evidence>
<proteinExistence type="inferred from homology"/>
<dbReference type="Gene3D" id="3.40.50.300">
    <property type="entry name" value="P-loop containing nucleotide triphosphate hydrolases"/>
    <property type="match status" value="1"/>
</dbReference>
<dbReference type="Pfam" id="PF00004">
    <property type="entry name" value="AAA"/>
    <property type="match status" value="1"/>
</dbReference>
<dbReference type="InterPro" id="IPR027417">
    <property type="entry name" value="P-loop_NTPase"/>
</dbReference>
<dbReference type="InterPro" id="IPR003959">
    <property type="entry name" value="ATPase_AAA_core"/>
</dbReference>
<evidence type="ECO:0000313" key="5">
    <source>
        <dbReference type="EMBL" id="GJM64931.1"/>
    </source>
</evidence>
<evidence type="ECO:0000259" key="4">
    <source>
        <dbReference type="SMART" id="SM00382"/>
    </source>
</evidence>
<organism evidence="5 6">
    <name type="scientific">Persicobacter diffluens</name>
    <dbReference type="NCBI Taxonomy" id="981"/>
    <lineage>
        <taxon>Bacteria</taxon>
        <taxon>Pseudomonadati</taxon>
        <taxon>Bacteroidota</taxon>
        <taxon>Cytophagia</taxon>
        <taxon>Cytophagales</taxon>
        <taxon>Persicobacteraceae</taxon>
        <taxon>Persicobacter</taxon>
    </lineage>
</organism>
<gene>
    <name evidence="5" type="ORF">PEDI_54830</name>
</gene>
<protein>
    <recommendedName>
        <fullName evidence="4">AAA+ ATPase domain-containing protein</fullName>
    </recommendedName>
</protein>
<sequence>MISKNILVLIEAIENIFIGEENSLQAYHKFTGWTSEQIEKIQDSSELKSSLSIDLKPIEWMILIAVAAPHLYQETYSRFKFLKNTDSNNFGGLGGKVHQETQVYYPTIETILYLVNGKRIAGRVEAMEVLRPGSPLLKSNLIRTTGNLPELSDSSQQLYPGEELLSVLRREPYQPTYSSNFPATPISTQLNWEDLVLPYETLDGLEELKLWMEHREALEEDQEIFRKIKPGYRVLFYGPSGTGKTLTASLIGKHFNIPVYRVDLSMVVSKWVGETEKNLKNLFDIAENKNWILFFDEADSIFGKRTQTNSSNDKYANQEVAYLLQRIEDYPGMIILATNLKSNIDAAFNRRFQATITFPAPDEEMRYQLWEKAFPKGYEYDDEIDLWDIARSYEVTGGIISNITRYCILKSMNRQTSKIRYKDLKFAIVREFRKSGKSVK</sequence>
<dbReference type="AlphaFoldDB" id="A0AAN5AQ44"/>
<name>A0AAN5AQ44_9BACT</name>
<dbReference type="CDD" id="cd19481">
    <property type="entry name" value="RecA-like_protease"/>
    <property type="match status" value="1"/>
</dbReference>
<evidence type="ECO:0000256" key="3">
    <source>
        <dbReference type="ARBA" id="ARBA00022840"/>
    </source>
</evidence>
<reference evidence="5 6" key="1">
    <citation type="submission" date="2021-12" db="EMBL/GenBank/DDBJ databases">
        <title>Genome sequencing of bacteria with rrn-lacking chromosome and rrn-plasmid.</title>
        <authorList>
            <person name="Anda M."/>
            <person name="Iwasaki W."/>
        </authorList>
    </citation>
    <scope>NUCLEOTIDE SEQUENCE [LARGE SCALE GENOMIC DNA]</scope>
    <source>
        <strain evidence="5 6">NBRC 15940</strain>
    </source>
</reference>
<dbReference type="Proteomes" id="UP001310022">
    <property type="component" value="Unassembled WGS sequence"/>
</dbReference>
<keyword evidence="3" id="KW-0067">ATP-binding</keyword>
<keyword evidence="6" id="KW-1185">Reference proteome</keyword>
<dbReference type="RefSeq" id="WP_338239985.1">
    <property type="nucleotide sequence ID" value="NZ_BQKE01000008.1"/>
</dbReference>
<dbReference type="PANTHER" id="PTHR23073">
    <property type="entry name" value="26S PROTEASOME REGULATORY SUBUNIT"/>
    <property type="match status" value="1"/>
</dbReference>
<dbReference type="EMBL" id="BQKE01000008">
    <property type="protein sequence ID" value="GJM64931.1"/>
    <property type="molecule type" value="Genomic_DNA"/>
</dbReference>
<comment type="caution">
    <text evidence="5">The sequence shown here is derived from an EMBL/GenBank/DDBJ whole genome shotgun (WGS) entry which is preliminary data.</text>
</comment>
<dbReference type="InterPro" id="IPR003593">
    <property type="entry name" value="AAA+_ATPase"/>
</dbReference>
<dbReference type="InterPro" id="IPR050221">
    <property type="entry name" value="26S_Proteasome_ATPase"/>
</dbReference>
<comment type="similarity">
    <text evidence="1">Belongs to the AAA ATPase family.</text>
</comment>
<evidence type="ECO:0000256" key="1">
    <source>
        <dbReference type="ARBA" id="ARBA00006914"/>
    </source>
</evidence>
<keyword evidence="2" id="KW-0547">Nucleotide-binding</keyword>
<dbReference type="SUPFAM" id="SSF52540">
    <property type="entry name" value="P-loop containing nucleoside triphosphate hydrolases"/>
    <property type="match status" value="1"/>
</dbReference>
<dbReference type="SMART" id="SM00382">
    <property type="entry name" value="AAA"/>
    <property type="match status" value="1"/>
</dbReference>